<dbReference type="Gene3D" id="2.60.40.4070">
    <property type="match status" value="1"/>
</dbReference>
<feature type="chain" id="PRO_5039489445" description="FlgD Ig-like domain-containing protein" evidence="1">
    <location>
        <begin position="29"/>
        <end position="253"/>
    </location>
</feature>
<gene>
    <name evidence="2" type="ORF">IAB26_01560</name>
</gene>
<proteinExistence type="predicted"/>
<reference evidence="2" key="2">
    <citation type="journal article" date="2021" name="PeerJ">
        <title>Extensive microbial diversity within the chicken gut microbiome revealed by metagenomics and culture.</title>
        <authorList>
            <person name="Gilroy R."/>
            <person name="Ravi A."/>
            <person name="Getino M."/>
            <person name="Pursley I."/>
            <person name="Horton D.L."/>
            <person name="Alikhan N.F."/>
            <person name="Baker D."/>
            <person name="Gharbi K."/>
            <person name="Hall N."/>
            <person name="Watson M."/>
            <person name="Adriaenssens E.M."/>
            <person name="Foster-Nyarko E."/>
            <person name="Jarju S."/>
            <person name="Secka A."/>
            <person name="Antonio M."/>
            <person name="Oren A."/>
            <person name="Chaudhuri R.R."/>
            <person name="La Ragione R."/>
            <person name="Hildebrand F."/>
            <person name="Pallen M.J."/>
        </authorList>
    </citation>
    <scope>NUCLEOTIDE SEQUENCE</scope>
    <source>
        <strain evidence="2">ChiSjej3B21-11622</strain>
    </source>
</reference>
<comment type="caution">
    <text evidence="2">The sequence shown here is derived from an EMBL/GenBank/DDBJ whole genome shotgun (WGS) entry which is preliminary data.</text>
</comment>
<evidence type="ECO:0000313" key="2">
    <source>
        <dbReference type="EMBL" id="HIQ95226.1"/>
    </source>
</evidence>
<name>A0A9D1CZA5_9FIRM</name>
<organism evidence="2 3">
    <name type="scientific">Candidatus Limivivens merdigallinarum</name>
    <dbReference type="NCBI Taxonomy" id="2840859"/>
    <lineage>
        <taxon>Bacteria</taxon>
        <taxon>Bacillati</taxon>
        <taxon>Bacillota</taxon>
        <taxon>Clostridia</taxon>
        <taxon>Lachnospirales</taxon>
        <taxon>Lachnospiraceae</taxon>
        <taxon>Lachnospiraceae incertae sedis</taxon>
        <taxon>Candidatus Limivivens</taxon>
    </lineage>
</organism>
<dbReference type="EMBL" id="DVFT01000020">
    <property type="protein sequence ID" value="HIQ95226.1"/>
    <property type="molecule type" value="Genomic_DNA"/>
</dbReference>
<evidence type="ECO:0000313" key="3">
    <source>
        <dbReference type="Proteomes" id="UP000886886"/>
    </source>
</evidence>
<keyword evidence="1" id="KW-0732">Signal</keyword>
<feature type="signal peptide" evidence="1">
    <location>
        <begin position="1"/>
        <end position="28"/>
    </location>
</feature>
<dbReference type="AlphaFoldDB" id="A0A9D1CZA5"/>
<sequence length="253" mass="28569">MRGRKGRCLFLGLLFLLFLAIPSGDSKAASKVFDIVVKDGYSTQKIGMYYGKTPYGYQGYFAEKSVITVNPKSRKVTFSVKNTGSRYGNFHFQHSTLRPTDEPKANLFSYTDHGRTRAFFFTVKKVTASRMSRITVIDASGKSQKKYSLQGKKKVAIRCTITSDREPEIYVEIRNQKKQTVYKRKIKSALDKSLVLWWDGTASRKNEAGLKAGQKLAAGNYTIVVNATVKCGKKTFVTEKKKKIQLVKNLKTK</sequence>
<reference evidence="2" key="1">
    <citation type="submission" date="2020-10" db="EMBL/GenBank/DDBJ databases">
        <authorList>
            <person name="Gilroy R."/>
        </authorList>
    </citation>
    <scope>NUCLEOTIDE SEQUENCE</scope>
    <source>
        <strain evidence="2">ChiSjej3B21-11622</strain>
    </source>
</reference>
<accession>A0A9D1CZA5</accession>
<protein>
    <recommendedName>
        <fullName evidence="4">FlgD Ig-like domain-containing protein</fullName>
    </recommendedName>
</protein>
<evidence type="ECO:0008006" key="4">
    <source>
        <dbReference type="Google" id="ProtNLM"/>
    </source>
</evidence>
<evidence type="ECO:0000256" key="1">
    <source>
        <dbReference type="SAM" id="SignalP"/>
    </source>
</evidence>
<dbReference type="Proteomes" id="UP000886886">
    <property type="component" value="Unassembled WGS sequence"/>
</dbReference>